<evidence type="ECO:0000256" key="1">
    <source>
        <dbReference type="SAM" id="MobiDB-lite"/>
    </source>
</evidence>
<dbReference type="OrthoDB" id="4630416at2759"/>
<feature type="compositionally biased region" description="Acidic residues" evidence="1">
    <location>
        <begin position="350"/>
        <end position="367"/>
    </location>
</feature>
<proteinExistence type="predicted"/>
<organism evidence="2 3">
    <name type="scientific">Glutinoglossum americanum</name>
    <dbReference type="NCBI Taxonomy" id="1670608"/>
    <lineage>
        <taxon>Eukaryota</taxon>
        <taxon>Fungi</taxon>
        <taxon>Dikarya</taxon>
        <taxon>Ascomycota</taxon>
        <taxon>Pezizomycotina</taxon>
        <taxon>Geoglossomycetes</taxon>
        <taxon>Geoglossales</taxon>
        <taxon>Geoglossaceae</taxon>
        <taxon>Glutinoglossum</taxon>
    </lineage>
</organism>
<evidence type="ECO:0000313" key="3">
    <source>
        <dbReference type="Proteomes" id="UP000698800"/>
    </source>
</evidence>
<feature type="region of interest" description="Disordered" evidence="1">
    <location>
        <begin position="334"/>
        <end position="367"/>
    </location>
</feature>
<dbReference type="Proteomes" id="UP000698800">
    <property type="component" value="Unassembled WGS sequence"/>
</dbReference>
<accession>A0A9P8KVA9</accession>
<dbReference type="EMBL" id="JAGHQL010000165">
    <property type="protein sequence ID" value="KAH0537052.1"/>
    <property type="molecule type" value="Genomic_DNA"/>
</dbReference>
<evidence type="ECO:0000313" key="2">
    <source>
        <dbReference type="EMBL" id="KAH0537052.1"/>
    </source>
</evidence>
<gene>
    <name evidence="2" type="ORF">FGG08_006122</name>
</gene>
<reference evidence="2" key="1">
    <citation type="submission" date="2021-03" db="EMBL/GenBank/DDBJ databases">
        <title>Comparative genomics and phylogenomic investigation of the class Geoglossomycetes provide insights into ecological specialization and systematics.</title>
        <authorList>
            <person name="Melie T."/>
            <person name="Pirro S."/>
            <person name="Miller A.N."/>
            <person name="Quandt A."/>
        </authorList>
    </citation>
    <scope>NUCLEOTIDE SEQUENCE</scope>
    <source>
        <strain evidence="2">GBOQ0MN5Z8</strain>
    </source>
</reference>
<comment type="caution">
    <text evidence="2">The sequence shown here is derived from an EMBL/GenBank/DDBJ whole genome shotgun (WGS) entry which is preliminary data.</text>
</comment>
<feature type="region of interest" description="Disordered" evidence="1">
    <location>
        <begin position="239"/>
        <end position="272"/>
    </location>
</feature>
<sequence>MPLNGDSLPPLYPIVIPPLTYSSTSNGKAYTCSGEGLIWDGHKFDPNIKGYLPLLEPVRTKKGTIAIRQPRIPEKLAAWWKAQCKFRGLSQQGTIRVLQERIRAADNGMAEELAVAEKELNEEFRKKNAAARDDKWNSMGTDKEKAEADPGRFLKEKFITGTSRSAAVIIETNYRRELHEEAAPLGLHTQSTDAPLRDDGTLPSINRWIVIGRDRASVHKKILEVSREATRIRQRVQEAREERTRKKHQAIVQKAKKTSAAPPSKGSKGRDMKWNVAGSYDIKCPYIEESWGRDGKECSLNIYIERESSGAWQMWAEFGFIALEGIFRFVNPSRGGADAPPARTDNNKDGEDDEDEEGCEYDESDEDDDIDPLEFLIPATHHPSSTTRTWLFRWRGAETGEGEIQLYSDQQLCSLTFRGAYGTEIEGKFESDLTGEIGFTGMKVEEEEAGVEAVEYRWGEFSESAYEYARKARWGGGW</sequence>
<dbReference type="AlphaFoldDB" id="A0A9P8KVA9"/>
<protein>
    <submittedName>
        <fullName evidence="2">Uncharacterized protein</fullName>
    </submittedName>
</protein>
<name>A0A9P8KVA9_9PEZI</name>
<keyword evidence="3" id="KW-1185">Reference proteome</keyword>
<feature type="compositionally biased region" description="Basic residues" evidence="1">
    <location>
        <begin position="245"/>
        <end position="257"/>
    </location>
</feature>